<keyword evidence="1" id="KW-0175">Coiled coil</keyword>
<dbReference type="EMBL" id="QZEI01000003">
    <property type="protein sequence ID" value="RLV61470.1"/>
    <property type="molecule type" value="Genomic_DNA"/>
</dbReference>
<name>A0A3L8Q1X3_9GAMM</name>
<protein>
    <submittedName>
        <fullName evidence="3">DUF2884 family protein</fullName>
    </submittedName>
</protein>
<gene>
    <name evidence="3" type="ORF">D5018_01920</name>
</gene>
<dbReference type="RefSeq" id="WP_121837291.1">
    <property type="nucleotide sequence ID" value="NZ_ML014754.1"/>
</dbReference>
<reference evidence="3 4" key="1">
    <citation type="submission" date="2018-09" db="EMBL/GenBank/DDBJ databases">
        <title>Phylogeny of the Shewanellaceae, and recommendation for two new genera, Pseudoshewanella and Parashewanella.</title>
        <authorList>
            <person name="Wang G."/>
        </authorList>
    </citation>
    <scope>NUCLEOTIDE SEQUENCE [LARGE SCALE GENOMIC DNA]</scope>
    <source>
        <strain evidence="3 4">C51</strain>
    </source>
</reference>
<accession>A0A3L8Q1X3</accession>
<dbReference type="AlphaFoldDB" id="A0A3L8Q1X3"/>
<dbReference type="OrthoDB" id="6399077at2"/>
<comment type="caution">
    <text evidence="3">The sequence shown here is derived from an EMBL/GenBank/DDBJ whole genome shotgun (WGS) entry which is preliminary data.</text>
</comment>
<sequence>MTFAKTTTSMIIASSFMASSAFAHDEHRQECNISLNYDITASSNELTVSDNGNEQYRIVGDRLFVNDEQVDLDAGQKRLVSEYRQEVVDQVPQVIELVNGAVELASDAMGSALTPLLGDEAGSKLEEVMEKVQERIGKVAYQDGNSYYLGATESTIEQAFDQNFEEEIENAVKSSIGSILMNVGAALMSSDGGSFSEKLTALEQKMETMAEDLETRIEAQAADFEQQADQMCDNFKSLAKLEQEVRLAIPELKALPVTINNQKVHKEHSI</sequence>
<evidence type="ECO:0000256" key="1">
    <source>
        <dbReference type="SAM" id="Coils"/>
    </source>
</evidence>
<evidence type="ECO:0000313" key="3">
    <source>
        <dbReference type="EMBL" id="RLV61470.1"/>
    </source>
</evidence>
<feature type="chain" id="PRO_5018299872" evidence="2">
    <location>
        <begin position="24"/>
        <end position="270"/>
    </location>
</feature>
<evidence type="ECO:0000256" key="2">
    <source>
        <dbReference type="SAM" id="SignalP"/>
    </source>
</evidence>
<dbReference type="Proteomes" id="UP000281474">
    <property type="component" value="Unassembled WGS sequence"/>
</dbReference>
<keyword evidence="2" id="KW-0732">Signal</keyword>
<dbReference type="InterPro" id="IPR021307">
    <property type="entry name" value="DUF2884"/>
</dbReference>
<dbReference type="Pfam" id="PF11101">
    <property type="entry name" value="DUF2884"/>
    <property type="match status" value="1"/>
</dbReference>
<feature type="signal peptide" evidence="2">
    <location>
        <begin position="1"/>
        <end position="23"/>
    </location>
</feature>
<evidence type="ECO:0000313" key="4">
    <source>
        <dbReference type="Proteomes" id="UP000281474"/>
    </source>
</evidence>
<organism evidence="3 4">
    <name type="scientific">Parashewanella curva</name>
    <dbReference type="NCBI Taxonomy" id="2338552"/>
    <lineage>
        <taxon>Bacteria</taxon>
        <taxon>Pseudomonadati</taxon>
        <taxon>Pseudomonadota</taxon>
        <taxon>Gammaproteobacteria</taxon>
        <taxon>Alteromonadales</taxon>
        <taxon>Shewanellaceae</taxon>
        <taxon>Parashewanella</taxon>
    </lineage>
</organism>
<proteinExistence type="predicted"/>
<keyword evidence="4" id="KW-1185">Reference proteome</keyword>
<feature type="coiled-coil region" evidence="1">
    <location>
        <begin position="203"/>
        <end position="230"/>
    </location>
</feature>